<keyword evidence="9" id="KW-1185">Reference proteome</keyword>
<reference evidence="9" key="1">
    <citation type="submission" date="2016-10" db="EMBL/GenBank/DDBJ databases">
        <authorList>
            <person name="Varghese N."/>
            <person name="Submissions S."/>
        </authorList>
    </citation>
    <scope>NUCLEOTIDE SEQUENCE [LARGE SCALE GENOMIC DNA]</scope>
    <source>
        <strain evidence="9">Z-7934</strain>
    </source>
</reference>
<keyword evidence="6" id="KW-0175">Coiled coil</keyword>
<feature type="signal peptide" evidence="7">
    <location>
        <begin position="1"/>
        <end position="21"/>
    </location>
</feature>
<sequence>MVPKKRTILMVTLLLAMFMVACGGAGEDLENDEALENGEQTEAVQETGEPVAMVNGEAIDRGLFQRQLERSIAVNEQQGMVMEGEEGDAMKEQLKEQLIEQLVQQEVIFQEAMDQGIEVTEDDVKAELDMVKEQFETEEQFLDALEVNQFTEDEFKDMLTVELTVDTFLDHNSTDVSVEESELREYYDLHEQQYQAQMEAMEAEGQELSEEEMAMMELPPYEEMKEQLREQLIMEKQQEEQTALINELMENSEIEIML</sequence>
<dbReference type="STRING" id="69895.SAMN05192551_101528"/>
<dbReference type="InterPro" id="IPR027304">
    <property type="entry name" value="Trigger_fact/SurA_dom_sf"/>
</dbReference>
<dbReference type="OrthoDB" id="2677468at2"/>
<dbReference type="RefSeq" id="WP_093369367.1">
    <property type="nucleotide sequence ID" value="NZ_FOQA01000001.1"/>
</dbReference>
<protein>
    <recommendedName>
        <fullName evidence="2">peptidylprolyl isomerase</fullName>
        <ecNumber evidence="2">5.2.1.8</ecNumber>
    </recommendedName>
</protein>
<evidence type="ECO:0000256" key="6">
    <source>
        <dbReference type="SAM" id="Coils"/>
    </source>
</evidence>
<proteinExistence type="predicted"/>
<dbReference type="PANTHER" id="PTHR47245">
    <property type="entry name" value="PEPTIDYLPROLYL ISOMERASE"/>
    <property type="match status" value="1"/>
</dbReference>
<dbReference type="PANTHER" id="PTHR47245:SF1">
    <property type="entry name" value="FOLDASE PROTEIN PRSA"/>
    <property type="match status" value="1"/>
</dbReference>
<dbReference type="Gene3D" id="1.10.4030.10">
    <property type="entry name" value="Porin chaperone SurA, peptide-binding domain"/>
    <property type="match status" value="1"/>
</dbReference>
<evidence type="ECO:0000313" key="9">
    <source>
        <dbReference type="Proteomes" id="UP000199287"/>
    </source>
</evidence>
<accession>A0A1I3B1K8</accession>
<evidence type="ECO:0000256" key="7">
    <source>
        <dbReference type="SAM" id="SignalP"/>
    </source>
</evidence>
<dbReference type="Proteomes" id="UP000199287">
    <property type="component" value="Unassembled WGS sequence"/>
</dbReference>
<dbReference type="EC" id="5.2.1.8" evidence="2"/>
<gene>
    <name evidence="8" type="ORF">SAMN05192551_101528</name>
</gene>
<keyword evidence="3 7" id="KW-0732">Signal</keyword>
<dbReference type="PROSITE" id="PS51257">
    <property type="entry name" value="PROKAR_LIPOPROTEIN"/>
    <property type="match status" value="1"/>
</dbReference>
<evidence type="ECO:0000256" key="5">
    <source>
        <dbReference type="ARBA" id="ARBA00023235"/>
    </source>
</evidence>
<evidence type="ECO:0000313" key="8">
    <source>
        <dbReference type="EMBL" id="SFH56205.1"/>
    </source>
</evidence>
<dbReference type="SUPFAM" id="SSF109998">
    <property type="entry name" value="Triger factor/SurA peptide-binding domain-like"/>
    <property type="match status" value="1"/>
</dbReference>
<evidence type="ECO:0000256" key="1">
    <source>
        <dbReference type="ARBA" id="ARBA00000971"/>
    </source>
</evidence>
<name>A0A1I3B1K8_9FIRM</name>
<evidence type="ECO:0000256" key="4">
    <source>
        <dbReference type="ARBA" id="ARBA00023110"/>
    </source>
</evidence>
<keyword evidence="5" id="KW-0413">Isomerase</keyword>
<dbReference type="Pfam" id="PF13624">
    <property type="entry name" value="SurA_N_3"/>
    <property type="match status" value="1"/>
</dbReference>
<feature type="coiled-coil region" evidence="6">
    <location>
        <begin position="191"/>
        <end position="241"/>
    </location>
</feature>
<dbReference type="AlphaFoldDB" id="A0A1I3B1K8"/>
<dbReference type="EMBL" id="FOQA01000001">
    <property type="protein sequence ID" value="SFH56205.1"/>
    <property type="molecule type" value="Genomic_DNA"/>
</dbReference>
<keyword evidence="4" id="KW-0697">Rotamase</keyword>
<feature type="chain" id="PRO_5039521997" description="peptidylprolyl isomerase" evidence="7">
    <location>
        <begin position="22"/>
        <end position="258"/>
    </location>
</feature>
<evidence type="ECO:0000256" key="3">
    <source>
        <dbReference type="ARBA" id="ARBA00022729"/>
    </source>
</evidence>
<dbReference type="InterPro" id="IPR050245">
    <property type="entry name" value="PrsA_foldase"/>
</dbReference>
<dbReference type="GO" id="GO:0003755">
    <property type="term" value="F:peptidyl-prolyl cis-trans isomerase activity"/>
    <property type="evidence" value="ECO:0007669"/>
    <property type="project" value="UniProtKB-KW"/>
</dbReference>
<comment type="catalytic activity">
    <reaction evidence="1">
        <text>[protein]-peptidylproline (omega=180) = [protein]-peptidylproline (omega=0)</text>
        <dbReference type="Rhea" id="RHEA:16237"/>
        <dbReference type="Rhea" id="RHEA-COMP:10747"/>
        <dbReference type="Rhea" id="RHEA-COMP:10748"/>
        <dbReference type="ChEBI" id="CHEBI:83833"/>
        <dbReference type="ChEBI" id="CHEBI:83834"/>
        <dbReference type="EC" id="5.2.1.8"/>
    </reaction>
</comment>
<organism evidence="8 9">
    <name type="scientific">Tindallia magadiensis</name>
    <dbReference type="NCBI Taxonomy" id="69895"/>
    <lineage>
        <taxon>Bacteria</taxon>
        <taxon>Bacillati</taxon>
        <taxon>Bacillota</taxon>
        <taxon>Clostridia</taxon>
        <taxon>Peptostreptococcales</taxon>
        <taxon>Tindalliaceae</taxon>
        <taxon>Tindallia</taxon>
    </lineage>
</organism>
<evidence type="ECO:0000256" key="2">
    <source>
        <dbReference type="ARBA" id="ARBA00013194"/>
    </source>
</evidence>